<sequence length="72" mass="8189">MAHVEIETATRQPVRSEAKMSEEAIHTQHNQQKSWVEWPGTMAGVPASDRLATTIPMVFSSSVIHNREKLYR</sequence>
<proteinExistence type="predicted"/>
<dbReference type="EMBL" id="VSRR010011936">
    <property type="protein sequence ID" value="MPC53852.1"/>
    <property type="molecule type" value="Genomic_DNA"/>
</dbReference>
<dbReference type="AlphaFoldDB" id="A0A5B7G4F2"/>
<evidence type="ECO:0000313" key="2">
    <source>
        <dbReference type="Proteomes" id="UP000324222"/>
    </source>
</evidence>
<protein>
    <submittedName>
        <fullName evidence="1">Uncharacterized protein</fullName>
    </submittedName>
</protein>
<organism evidence="1 2">
    <name type="scientific">Portunus trituberculatus</name>
    <name type="common">Swimming crab</name>
    <name type="synonym">Neptunus trituberculatus</name>
    <dbReference type="NCBI Taxonomy" id="210409"/>
    <lineage>
        <taxon>Eukaryota</taxon>
        <taxon>Metazoa</taxon>
        <taxon>Ecdysozoa</taxon>
        <taxon>Arthropoda</taxon>
        <taxon>Crustacea</taxon>
        <taxon>Multicrustacea</taxon>
        <taxon>Malacostraca</taxon>
        <taxon>Eumalacostraca</taxon>
        <taxon>Eucarida</taxon>
        <taxon>Decapoda</taxon>
        <taxon>Pleocyemata</taxon>
        <taxon>Brachyura</taxon>
        <taxon>Eubrachyura</taxon>
        <taxon>Portunoidea</taxon>
        <taxon>Portunidae</taxon>
        <taxon>Portuninae</taxon>
        <taxon>Portunus</taxon>
    </lineage>
</organism>
<gene>
    <name evidence="1" type="ORF">E2C01_047755</name>
</gene>
<dbReference type="Proteomes" id="UP000324222">
    <property type="component" value="Unassembled WGS sequence"/>
</dbReference>
<keyword evidence="2" id="KW-1185">Reference proteome</keyword>
<reference evidence="1 2" key="1">
    <citation type="submission" date="2019-05" db="EMBL/GenBank/DDBJ databases">
        <title>Another draft genome of Portunus trituberculatus and its Hox gene families provides insights of decapod evolution.</title>
        <authorList>
            <person name="Jeong J.-H."/>
            <person name="Song I."/>
            <person name="Kim S."/>
            <person name="Choi T."/>
            <person name="Kim D."/>
            <person name="Ryu S."/>
            <person name="Kim W."/>
        </authorList>
    </citation>
    <scope>NUCLEOTIDE SEQUENCE [LARGE SCALE GENOMIC DNA]</scope>
    <source>
        <tissue evidence="1">Muscle</tissue>
    </source>
</reference>
<name>A0A5B7G4F2_PORTR</name>
<accession>A0A5B7G4F2</accession>
<comment type="caution">
    <text evidence="1">The sequence shown here is derived from an EMBL/GenBank/DDBJ whole genome shotgun (WGS) entry which is preliminary data.</text>
</comment>
<evidence type="ECO:0000313" key="1">
    <source>
        <dbReference type="EMBL" id="MPC53852.1"/>
    </source>
</evidence>